<evidence type="ECO:0000313" key="4">
    <source>
        <dbReference type="Proteomes" id="UP001296706"/>
    </source>
</evidence>
<dbReference type="SUPFAM" id="SSF50475">
    <property type="entry name" value="FMN-binding split barrel"/>
    <property type="match status" value="1"/>
</dbReference>
<reference evidence="3 4" key="1">
    <citation type="submission" date="2020-04" db="EMBL/GenBank/DDBJ databases">
        <authorList>
            <person name="Klaysubun C."/>
            <person name="Duangmal K."/>
            <person name="Lipun K."/>
        </authorList>
    </citation>
    <scope>NUCLEOTIDE SEQUENCE [LARGE SCALE GENOMIC DNA]</scope>
    <source>
        <strain evidence="3 4">JCM 11839</strain>
    </source>
</reference>
<dbReference type="PANTHER" id="PTHR39428:SF1">
    <property type="entry name" value="F420H(2)-DEPENDENT QUINONE REDUCTASE RV1261C"/>
    <property type="match status" value="1"/>
</dbReference>
<dbReference type="EMBL" id="JAAXKY010000134">
    <property type="protein sequence ID" value="NMH81184.1"/>
    <property type="molecule type" value="Genomic_DNA"/>
</dbReference>
<organism evidence="3 4">
    <name type="scientific">Pseudonocardia xinjiangensis</name>
    <dbReference type="NCBI Taxonomy" id="75289"/>
    <lineage>
        <taxon>Bacteria</taxon>
        <taxon>Bacillati</taxon>
        <taxon>Actinomycetota</taxon>
        <taxon>Actinomycetes</taxon>
        <taxon>Pseudonocardiales</taxon>
        <taxon>Pseudonocardiaceae</taxon>
        <taxon>Pseudonocardia</taxon>
    </lineage>
</organism>
<evidence type="ECO:0000256" key="1">
    <source>
        <dbReference type="ARBA" id="ARBA00008710"/>
    </source>
</evidence>
<dbReference type="InterPro" id="IPR004378">
    <property type="entry name" value="F420H2_quin_Rdtase"/>
</dbReference>
<evidence type="ECO:0000256" key="2">
    <source>
        <dbReference type="ARBA" id="ARBA00049106"/>
    </source>
</evidence>
<dbReference type="Proteomes" id="UP001296706">
    <property type="component" value="Unassembled WGS sequence"/>
</dbReference>
<comment type="caution">
    <text evidence="3">The sequence shown here is derived from an EMBL/GenBank/DDBJ whole genome shotgun (WGS) entry which is preliminary data.</text>
</comment>
<dbReference type="Pfam" id="PF04075">
    <property type="entry name" value="F420H2_quin_red"/>
    <property type="match status" value="1"/>
</dbReference>
<comment type="catalytic activity">
    <reaction evidence="2">
        <text>oxidized coenzyme F420-(gamma-L-Glu)(n) + a quinol + H(+) = reduced coenzyme F420-(gamma-L-Glu)(n) + a quinone</text>
        <dbReference type="Rhea" id="RHEA:39663"/>
        <dbReference type="Rhea" id="RHEA-COMP:12939"/>
        <dbReference type="Rhea" id="RHEA-COMP:14378"/>
        <dbReference type="ChEBI" id="CHEBI:15378"/>
        <dbReference type="ChEBI" id="CHEBI:24646"/>
        <dbReference type="ChEBI" id="CHEBI:132124"/>
        <dbReference type="ChEBI" id="CHEBI:133980"/>
        <dbReference type="ChEBI" id="CHEBI:139511"/>
    </reaction>
</comment>
<name>A0ABX1RNX5_9PSEU</name>
<dbReference type="NCBIfam" id="TIGR00026">
    <property type="entry name" value="hi_GC_TIGR00026"/>
    <property type="match status" value="1"/>
</dbReference>
<protein>
    <submittedName>
        <fullName evidence="3">Nitroreductase family deazaflavin-dependent oxidoreductase</fullName>
    </submittedName>
</protein>
<gene>
    <name evidence="3" type="ORF">HF577_29335</name>
</gene>
<dbReference type="Gene3D" id="2.30.110.10">
    <property type="entry name" value="Electron Transport, Fmn-binding Protein, Chain A"/>
    <property type="match status" value="1"/>
</dbReference>
<dbReference type="PANTHER" id="PTHR39428">
    <property type="entry name" value="F420H(2)-DEPENDENT QUINONE REDUCTASE RV1261C"/>
    <property type="match status" value="1"/>
</dbReference>
<sequence length="139" mass="15537">MSEWDDRNQKIIEEFRANEGRAGGFFEGAHMILIHHIGAKSGTVRVAPLVYFPQDDGSLVIIASKGGAPTNPDWYHNLKANPKFDVEVGTETFAVLAEEVTGPERDEIWARVVAERPGFGDYERKTTRTIPVLRLTRVS</sequence>
<keyword evidence="4" id="KW-1185">Reference proteome</keyword>
<accession>A0ABX1RNX5</accession>
<dbReference type="InterPro" id="IPR012349">
    <property type="entry name" value="Split_barrel_FMN-bd"/>
</dbReference>
<proteinExistence type="inferred from homology"/>
<dbReference type="RefSeq" id="WP_169399228.1">
    <property type="nucleotide sequence ID" value="NZ_BAAAJH010000005.1"/>
</dbReference>
<evidence type="ECO:0000313" key="3">
    <source>
        <dbReference type="EMBL" id="NMH81184.1"/>
    </source>
</evidence>
<comment type="similarity">
    <text evidence="1">Belongs to the F420H(2)-dependent quinone reductase family.</text>
</comment>